<dbReference type="PANTHER" id="PTHR43591:SF24">
    <property type="entry name" value="2-METHOXY-6-POLYPRENYL-1,4-BENZOQUINOL METHYLASE, MITOCHONDRIAL"/>
    <property type="match status" value="1"/>
</dbReference>
<reference evidence="5 6" key="1">
    <citation type="submission" date="2022-04" db="EMBL/GenBank/DDBJ databases">
        <title>Positive selection, recombination, and allopatry shape intraspecific diversity of widespread and dominant cyanobacteria.</title>
        <authorList>
            <person name="Wei J."/>
            <person name="Shu W."/>
            <person name="Hu C."/>
        </authorList>
    </citation>
    <scope>NUCLEOTIDE SEQUENCE [LARGE SCALE GENOMIC DNA]</scope>
    <source>
        <strain evidence="5 6">GB2-A4</strain>
    </source>
</reference>
<dbReference type="HAMAP" id="MF_01813">
    <property type="entry name" value="MenG_UbiE_methyltr"/>
    <property type="match status" value="1"/>
</dbReference>
<dbReference type="PROSITE" id="PS51608">
    <property type="entry name" value="SAM_MT_UBIE"/>
    <property type="match status" value="1"/>
</dbReference>
<evidence type="ECO:0000313" key="6">
    <source>
        <dbReference type="Proteomes" id="UP001464891"/>
    </source>
</evidence>
<dbReference type="EMBL" id="JAMPKM010000006">
    <property type="protein sequence ID" value="MEP0817775.1"/>
    <property type="molecule type" value="Genomic_DNA"/>
</dbReference>
<accession>A0ABV0J9J0</accession>
<dbReference type="NCBIfam" id="NF001244">
    <property type="entry name" value="PRK00216.1-5"/>
    <property type="match status" value="1"/>
</dbReference>
<keyword evidence="2 4" id="KW-0808">Transferase</keyword>
<comment type="catalytic activity">
    <reaction evidence="4">
        <text>demethylphylloquinol + S-adenosyl-L-methionine = phylloquinol + S-adenosyl-L-homocysteine + H(+)</text>
        <dbReference type="Rhea" id="RHEA:40551"/>
        <dbReference type="ChEBI" id="CHEBI:15378"/>
        <dbReference type="ChEBI" id="CHEBI:28433"/>
        <dbReference type="ChEBI" id="CHEBI:57856"/>
        <dbReference type="ChEBI" id="CHEBI:59789"/>
        <dbReference type="ChEBI" id="CHEBI:87844"/>
        <dbReference type="EC" id="2.1.1.329"/>
    </reaction>
</comment>
<dbReference type="PROSITE" id="PS01183">
    <property type="entry name" value="UBIE_1"/>
    <property type="match status" value="1"/>
</dbReference>
<evidence type="ECO:0000256" key="4">
    <source>
        <dbReference type="HAMAP-Rule" id="MF_01982"/>
    </source>
</evidence>
<dbReference type="SUPFAM" id="SSF53335">
    <property type="entry name" value="S-adenosyl-L-methionine-dependent methyltransferases"/>
    <property type="match status" value="1"/>
</dbReference>
<dbReference type="Pfam" id="PF01209">
    <property type="entry name" value="Ubie_methyltran"/>
    <property type="match status" value="1"/>
</dbReference>
<dbReference type="HAMAP" id="MF_01982">
    <property type="entry name" value="MenG_phylloquinone_subfam"/>
    <property type="match status" value="1"/>
</dbReference>
<comment type="function">
    <text evidence="4">Methyltransferase required for the conversion of 2-phytyl-1,4-beta-naphthoquinol to phylloquinol.</text>
</comment>
<dbReference type="InterPro" id="IPR029063">
    <property type="entry name" value="SAM-dependent_MTases_sf"/>
</dbReference>
<dbReference type="InterPro" id="IPR032904">
    <property type="entry name" value="MenG"/>
</dbReference>
<protein>
    <recommendedName>
        <fullName evidence="4">2-phytyl-1,4-naphtoquinone methyltransferase</fullName>
        <ecNumber evidence="4">2.1.1.329</ecNumber>
    </recommendedName>
    <alternativeName>
        <fullName evidence="4">Demethylphylloquinone methyltransferase</fullName>
    </alternativeName>
</protein>
<comment type="pathway">
    <text evidence="4">Cofactor biosynthesis; phylloquinone biosynthesis.</text>
</comment>
<dbReference type="EC" id="2.1.1.329" evidence="4"/>
<dbReference type="InterPro" id="IPR023576">
    <property type="entry name" value="UbiE/COQ5_MeTrFase_CS"/>
</dbReference>
<evidence type="ECO:0000256" key="1">
    <source>
        <dbReference type="ARBA" id="ARBA00022603"/>
    </source>
</evidence>
<dbReference type="GO" id="GO:0008425">
    <property type="term" value="F:2-methoxy-6-polyprenyl-1,4-benzoquinol methyltransferase activity"/>
    <property type="evidence" value="ECO:0007669"/>
    <property type="project" value="UniProtKB-EC"/>
</dbReference>
<name>A0ABV0J9J0_9CYAN</name>
<comment type="similarity">
    <text evidence="4">Belongs to the class I-like SAM-binding methyltransferase superfamily. MenG/UbiE family.</text>
</comment>
<dbReference type="GO" id="GO:0032259">
    <property type="term" value="P:methylation"/>
    <property type="evidence" value="ECO:0007669"/>
    <property type="project" value="UniProtKB-KW"/>
</dbReference>
<keyword evidence="3 4" id="KW-0949">S-adenosyl-L-methionine</keyword>
<evidence type="ECO:0000313" key="5">
    <source>
        <dbReference type="EMBL" id="MEP0817775.1"/>
    </source>
</evidence>
<sequence length="260" mass="28620">MTPDCDRKTSLVENSLSSQQTVELQNAAQAAPIQALFDRIAPIYDQLNDWLSLGQHRIWKQMAVKWSNCQPGDTCLDLCCGSGDLAQRLARQVGPTGRVVGADFSKAQLAIAQQRLEASSCPAIIDWVEADALNLPFSDAQFDAATMGYGLRNVTDIPRSLKELHRVLKPKAKAAILDFHRPANQDFQAFQAWYLNTIVVPLAEQFGLREEYAYLSPSLEKFPIGSEQMYLARQAGFSEATHYPIAGGTMGVLVVTKGSD</sequence>
<dbReference type="GO" id="GO:0043770">
    <property type="term" value="F:demethylmenaquinone methyltransferase activity"/>
    <property type="evidence" value="ECO:0007669"/>
    <property type="project" value="UniProtKB-EC"/>
</dbReference>
<keyword evidence="6" id="KW-1185">Reference proteome</keyword>
<dbReference type="CDD" id="cd02440">
    <property type="entry name" value="AdoMet_MTases"/>
    <property type="match status" value="1"/>
</dbReference>
<dbReference type="RefSeq" id="WP_190434524.1">
    <property type="nucleotide sequence ID" value="NZ_JAMPKM010000006.1"/>
</dbReference>
<gene>
    <name evidence="5" type="primary">ubiE</name>
    <name evidence="4" type="synonym">menG</name>
    <name evidence="5" type="ORF">NC998_11790</name>
</gene>
<keyword evidence="1 4" id="KW-0489">Methyltransferase</keyword>
<comment type="caution">
    <text evidence="5">The sequence shown here is derived from an EMBL/GenBank/DDBJ whole genome shotgun (WGS) entry which is preliminary data.</text>
</comment>
<dbReference type="PANTHER" id="PTHR43591">
    <property type="entry name" value="METHYLTRANSFERASE"/>
    <property type="match status" value="1"/>
</dbReference>
<evidence type="ECO:0000256" key="3">
    <source>
        <dbReference type="ARBA" id="ARBA00022691"/>
    </source>
</evidence>
<dbReference type="Proteomes" id="UP001464891">
    <property type="component" value="Unassembled WGS sequence"/>
</dbReference>
<organism evidence="5 6">
    <name type="scientific">Trichocoleus desertorum GB2-A4</name>
    <dbReference type="NCBI Taxonomy" id="2933944"/>
    <lineage>
        <taxon>Bacteria</taxon>
        <taxon>Bacillati</taxon>
        <taxon>Cyanobacteriota</taxon>
        <taxon>Cyanophyceae</taxon>
        <taxon>Leptolyngbyales</taxon>
        <taxon>Trichocoleusaceae</taxon>
        <taxon>Trichocoleus</taxon>
    </lineage>
</organism>
<dbReference type="InterPro" id="IPR004033">
    <property type="entry name" value="UbiE/COQ5_MeTrFase"/>
</dbReference>
<evidence type="ECO:0000256" key="2">
    <source>
        <dbReference type="ARBA" id="ARBA00022679"/>
    </source>
</evidence>
<proteinExistence type="inferred from homology"/>
<dbReference type="NCBIfam" id="TIGR01934">
    <property type="entry name" value="MenG_MenH_UbiE"/>
    <property type="match status" value="1"/>
</dbReference>
<dbReference type="Gene3D" id="3.40.50.150">
    <property type="entry name" value="Vaccinia Virus protein VP39"/>
    <property type="match status" value="1"/>
</dbReference>